<proteinExistence type="predicted"/>
<evidence type="ECO:0000313" key="3">
    <source>
        <dbReference type="Proteomes" id="UP000518904"/>
    </source>
</evidence>
<reference evidence="2 3" key="1">
    <citation type="submission" date="2020-04" db="EMBL/GenBank/DDBJ databases">
        <title>Whole-genome sequencing of Vibrio spp. from China reveals different genetic environments of blaCTX-M-14 among diverse lineages.</title>
        <authorList>
            <person name="Zheng Z."/>
            <person name="Ye L."/>
            <person name="Chen S."/>
        </authorList>
    </citation>
    <scope>NUCLEOTIDE SEQUENCE [LARGE SCALE GENOMIC DNA]</scope>
    <source>
        <strain evidence="2 3">Vb0551</strain>
    </source>
</reference>
<name>A0A7Y0SD72_VIBPH</name>
<dbReference type="Proteomes" id="UP000518904">
    <property type="component" value="Unassembled WGS sequence"/>
</dbReference>
<protein>
    <submittedName>
        <fullName evidence="2">Type VI secretion system ImpA family N-terminal domain-containing protein</fullName>
    </submittedName>
</protein>
<dbReference type="InterPro" id="IPR010657">
    <property type="entry name" value="ImpA_N"/>
</dbReference>
<dbReference type="AlphaFoldDB" id="A0A7Y0SD72"/>
<feature type="domain" description="ImpA N-terminal" evidence="1">
    <location>
        <begin position="1"/>
        <end position="97"/>
    </location>
</feature>
<comment type="caution">
    <text evidence="2">The sequence shown here is derived from an EMBL/GenBank/DDBJ whole genome shotgun (WGS) entry which is preliminary data.</text>
</comment>
<feature type="non-terminal residue" evidence="2">
    <location>
        <position position="97"/>
    </location>
</feature>
<dbReference type="Pfam" id="PF06812">
    <property type="entry name" value="ImpA_N"/>
    <property type="match status" value="1"/>
</dbReference>
<evidence type="ECO:0000313" key="2">
    <source>
        <dbReference type="EMBL" id="NMU81286.1"/>
    </source>
</evidence>
<organism evidence="2 3">
    <name type="scientific">Vibrio parahaemolyticus</name>
    <dbReference type="NCBI Taxonomy" id="670"/>
    <lineage>
        <taxon>Bacteria</taxon>
        <taxon>Pseudomonadati</taxon>
        <taxon>Pseudomonadota</taxon>
        <taxon>Gammaproteobacteria</taxon>
        <taxon>Vibrionales</taxon>
        <taxon>Vibrionaceae</taxon>
        <taxon>Vibrio</taxon>
    </lineage>
</organism>
<evidence type="ECO:0000259" key="1">
    <source>
        <dbReference type="Pfam" id="PF06812"/>
    </source>
</evidence>
<feature type="non-terminal residue" evidence="2">
    <location>
        <position position="1"/>
    </location>
</feature>
<accession>A0A7Y0SD72</accession>
<gene>
    <name evidence="2" type="ORF">HKB16_00155</name>
</gene>
<sequence length="97" mass="11179">NPTGVDPREDVSPQSAYYRLKDQRMAARNAERNALIEEESIYTHSNLWRVFIEDVPEILTNQSKDLEFVAWLIEALTRLYGFRGMGVGYKLATSLIE</sequence>
<dbReference type="EMBL" id="JABCLB010000037">
    <property type="protein sequence ID" value="NMU81286.1"/>
    <property type="molecule type" value="Genomic_DNA"/>
</dbReference>